<comment type="caution">
    <text evidence="1">The sequence shown here is derived from an EMBL/GenBank/DDBJ whole genome shotgun (WGS) entry which is preliminary data.</text>
</comment>
<dbReference type="EMBL" id="QYUK01000008">
    <property type="protein sequence ID" value="RJF94828.1"/>
    <property type="molecule type" value="Genomic_DNA"/>
</dbReference>
<evidence type="ECO:0000313" key="2">
    <source>
        <dbReference type="Proteomes" id="UP000284605"/>
    </source>
</evidence>
<organism evidence="1 2">
    <name type="scientific">Oleomonas cavernae</name>
    <dbReference type="NCBI Taxonomy" id="2320859"/>
    <lineage>
        <taxon>Bacteria</taxon>
        <taxon>Pseudomonadati</taxon>
        <taxon>Pseudomonadota</taxon>
        <taxon>Alphaproteobacteria</taxon>
        <taxon>Acetobacterales</taxon>
        <taxon>Acetobacteraceae</taxon>
        <taxon>Oleomonas</taxon>
    </lineage>
</organism>
<gene>
    <name evidence="1" type="ORF">D3874_03165</name>
</gene>
<dbReference type="Proteomes" id="UP000284605">
    <property type="component" value="Unassembled WGS sequence"/>
</dbReference>
<keyword evidence="2" id="KW-1185">Reference proteome</keyword>
<protein>
    <submittedName>
        <fullName evidence="1">Uncharacterized protein</fullName>
    </submittedName>
</protein>
<reference evidence="1 2" key="1">
    <citation type="submission" date="2018-09" db="EMBL/GenBank/DDBJ databases">
        <authorList>
            <person name="Zhu H."/>
        </authorList>
    </citation>
    <scope>NUCLEOTIDE SEQUENCE [LARGE SCALE GENOMIC DNA]</scope>
    <source>
        <strain evidence="1 2">K1W22B-8</strain>
    </source>
</reference>
<accession>A0A418WUB0</accession>
<sequence length="99" mass="10976">MGWARAADTTLRDEDHVLYRSVADARLARVDVYMGAGIHYRYIGLYFVVMGLPWRYSHIEPAVGALEMLDREAGALEADRQASIDVTATGPEPIAPREA</sequence>
<dbReference type="AlphaFoldDB" id="A0A418WUB0"/>
<evidence type="ECO:0000313" key="1">
    <source>
        <dbReference type="EMBL" id="RJF94828.1"/>
    </source>
</evidence>
<name>A0A418WUB0_9PROT</name>
<proteinExistence type="predicted"/>